<dbReference type="PANTHER" id="PTHR12049">
    <property type="entry name" value="PROTEIN ARGININE METHYLTRANSFERASE NDUFAF7, MITOCHONDRIAL"/>
    <property type="match status" value="1"/>
</dbReference>
<dbReference type="Gene3D" id="3.40.50.12710">
    <property type="match status" value="1"/>
</dbReference>
<proteinExistence type="predicted"/>
<dbReference type="RefSeq" id="WP_045171609.1">
    <property type="nucleotide sequence ID" value="NZ_QOHL01000013.1"/>
</dbReference>
<organism evidence="3 4">
    <name type="scientific">Ehrlichia minasensis</name>
    <dbReference type="NCBI Taxonomy" id="1242993"/>
    <lineage>
        <taxon>Bacteria</taxon>
        <taxon>Pseudomonadati</taxon>
        <taxon>Pseudomonadota</taxon>
        <taxon>Alphaproteobacteria</taxon>
        <taxon>Rickettsiales</taxon>
        <taxon>Anaplasmataceae</taxon>
        <taxon>Ehrlichia</taxon>
    </lineage>
</organism>
<evidence type="ECO:0000313" key="4">
    <source>
        <dbReference type="Proteomes" id="UP000293377"/>
    </source>
</evidence>
<dbReference type="GO" id="GO:0035243">
    <property type="term" value="F:protein-arginine omega-N symmetric methyltransferase activity"/>
    <property type="evidence" value="ECO:0007669"/>
    <property type="project" value="TreeGrafter"/>
</dbReference>
<keyword evidence="2 3" id="KW-0808">Transferase</keyword>
<accession>A0A4Q6I429</accession>
<protein>
    <submittedName>
        <fullName evidence="3">SAM-dependent methyltransferase</fullName>
    </submittedName>
</protein>
<keyword evidence="4" id="KW-1185">Reference proteome</keyword>
<dbReference type="OrthoDB" id="9794208at2"/>
<gene>
    <name evidence="3" type="ORF">DRF75_03240</name>
</gene>
<name>A0A4Q6I429_9RICK</name>
<evidence type="ECO:0000313" key="3">
    <source>
        <dbReference type="EMBL" id="RZB12611.1"/>
    </source>
</evidence>
<dbReference type="PANTHER" id="PTHR12049:SF7">
    <property type="entry name" value="PROTEIN ARGININE METHYLTRANSFERASE NDUFAF7, MITOCHONDRIAL"/>
    <property type="match status" value="1"/>
</dbReference>
<dbReference type="InterPro" id="IPR029063">
    <property type="entry name" value="SAM-dependent_MTases_sf"/>
</dbReference>
<keyword evidence="1 3" id="KW-0489">Methyltransferase</keyword>
<dbReference type="InterPro" id="IPR038375">
    <property type="entry name" value="NDUFAF7_sf"/>
</dbReference>
<dbReference type="InterPro" id="IPR003788">
    <property type="entry name" value="NDUFAF7"/>
</dbReference>
<comment type="caution">
    <text evidence="3">The sequence shown here is derived from an EMBL/GenBank/DDBJ whole genome shotgun (WGS) entry which is preliminary data.</text>
</comment>
<dbReference type="Proteomes" id="UP000293377">
    <property type="component" value="Unassembled WGS sequence"/>
</dbReference>
<dbReference type="EMBL" id="QOHL01000013">
    <property type="protein sequence ID" value="RZB12611.1"/>
    <property type="molecule type" value="Genomic_DNA"/>
</dbReference>
<dbReference type="Pfam" id="PF02636">
    <property type="entry name" value="Methyltransf_28"/>
    <property type="match status" value="1"/>
</dbReference>
<sequence>MYSYLKEVIFNSGGAISIEQFMRIALYDMHHGYYMTQMPFGAHGDFITAPEISQLFGEIIALWVLLNWQKIGAPSKFVLVELGPGRGTLISDVIRILKRFKQCYAAVSIYLVEISPILESIQRDVLKNEKVFWCKSVNDVPDCPILIIANEFFDALPIRQFTCVDDTWYETYVALENDKFKIIYKSVDERFEVSSDIEKPVIETCNEAISIIRYIESKILKNSGAAVIIDYGYVDCPYENTIQSVKDHKYNDLLKNVGTSDITAHVNFAVLRDSLSTLDSVIMNQRDFLYSVGIKERLRVLIENATEMQKQNLITGFLRLTENMGSMFKVLLINS</sequence>
<dbReference type="SUPFAM" id="SSF53335">
    <property type="entry name" value="S-adenosyl-L-methionine-dependent methyltransferases"/>
    <property type="match status" value="1"/>
</dbReference>
<evidence type="ECO:0000256" key="1">
    <source>
        <dbReference type="ARBA" id="ARBA00022603"/>
    </source>
</evidence>
<dbReference type="GO" id="GO:0032259">
    <property type="term" value="P:methylation"/>
    <property type="evidence" value="ECO:0007669"/>
    <property type="project" value="UniProtKB-KW"/>
</dbReference>
<evidence type="ECO:0000256" key="2">
    <source>
        <dbReference type="ARBA" id="ARBA00022679"/>
    </source>
</evidence>
<reference evidence="3 4" key="1">
    <citation type="submission" date="2018-06" db="EMBL/GenBank/DDBJ databases">
        <title>Complete Genome Sequence of Ehrlichia minasensis Isolated From Cattle.</title>
        <authorList>
            <person name="Aguiar D.M."/>
            <person name="Araujo J.P.A.Jr."/>
            <person name="Nakazato L."/>
            <person name="Bard E."/>
            <person name="Cabezas-Cruz A."/>
        </authorList>
    </citation>
    <scope>NUCLEOTIDE SEQUENCE [LARGE SCALE GENOMIC DNA]</scope>
    <source>
        <strain evidence="3 4">B11</strain>
    </source>
</reference>
<dbReference type="STRING" id="1242993.ehr_00940"/>
<dbReference type="AlphaFoldDB" id="A0A4Q6I429"/>